<dbReference type="EMBL" id="KJ865410">
    <property type="protein sequence ID" value="AIG90133.1"/>
    <property type="molecule type" value="Genomic_DNA"/>
</dbReference>
<dbReference type="RefSeq" id="YP_009049776.1">
    <property type="nucleotide sequence ID" value="NC_024624.1"/>
</dbReference>
<sequence>MKDGDKGRRIFMIFGKISVHSLCSQSGIPKKRETCRKSPVGFVYPTKKGMGLLGMVTKHLVSVSFSFDFANSGLLLTYDIILPTHRCKRYSTVLTGVLWCNRGAGTKERLYPASLPLIRQLSRAH</sequence>
<protein>
    <submittedName>
        <fullName evidence="1">Uncharacterized protein</fullName>
    </submittedName>
</protein>
<proteinExistence type="predicted"/>
<dbReference type="AlphaFoldDB" id="A0A075VUV3"/>
<name>A0A075VUV3_CAPAN</name>
<geneLocation type="mitochondrion" evidence="1"/>
<dbReference type="KEGG" id="cann:19989022"/>
<dbReference type="GeneID" id="19989120"/>
<dbReference type="KEGG" id="cann:19989120"/>
<dbReference type="EMBL" id="KJ865409">
    <property type="protein sequence ID" value="AIG89949.1"/>
    <property type="molecule type" value="Genomic_DNA"/>
</dbReference>
<accession>A0A1U8QDN3</accession>
<dbReference type="GeneID" id="19989022"/>
<accession>A0A075VUV3</accession>
<keyword evidence="1" id="KW-0496">Mitochondrion</keyword>
<gene>
    <name evidence="1" type="primary">orf125d</name>
</gene>
<dbReference type="EMBL" id="KJ865410">
    <property type="protein sequence ID" value="AIG90052.1"/>
    <property type="molecule type" value="Genomic_DNA"/>
</dbReference>
<organism evidence="1">
    <name type="scientific">Capsicum annuum</name>
    <name type="common">Capsicum pepper</name>
    <dbReference type="NCBI Taxonomy" id="4072"/>
    <lineage>
        <taxon>Eukaryota</taxon>
        <taxon>Viridiplantae</taxon>
        <taxon>Streptophyta</taxon>
        <taxon>Embryophyta</taxon>
        <taxon>Tracheophyta</taxon>
        <taxon>Spermatophyta</taxon>
        <taxon>Magnoliopsida</taxon>
        <taxon>eudicotyledons</taxon>
        <taxon>Gunneridae</taxon>
        <taxon>Pentapetalae</taxon>
        <taxon>asterids</taxon>
        <taxon>lamiids</taxon>
        <taxon>Solanales</taxon>
        <taxon>Solanaceae</taxon>
        <taxon>Solanoideae</taxon>
        <taxon>Capsiceae</taxon>
        <taxon>Capsicum</taxon>
    </lineage>
</organism>
<reference evidence="1" key="1">
    <citation type="journal article" date="2014" name="BMC Genomics">
        <title>Extensive structural variations between mitochondrial genomes of CMS and normal peppers (Capsicum annuum L.) revealed by complete nucleotide sequencing.</title>
        <authorList>
            <person name="Jo Y.D."/>
            <person name="Choi Y."/>
            <person name="Kim D.H."/>
            <person name="Kim B.D."/>
            <person name="Kang B.C."/>
        </authorList>
    </citation>
    <scope>NUCLEOTIDE SEQUENCE</scope>
</reference>
<dbReference type="RefSeq" id="YP_009049695.1">
    <property type="nucleotide sequence ID" value="NC_024624.1"/>
</dbReference>
<reference evidence="2" key="2">
    <citation type="submission" date="2014-05" db="EMBL/GenBank/DDBJ databases">
        <title>Capsicum annuum strain Jeju mitochondrial DNA, complete genome.</title>
        <authorList>
            <person name="Jo Y.D."/>
            <person name="Choi Y."/>
            <person name="Kim D.-H."/>
            <person name="Kim B.-D."/>
            <person name="Kang B.-C."/>
        </authorList>
    </citation>
    <scope>NUCLEOTIDE SEQUENCE</scope>
</reference>
<evidence type="ECO:0000313" key="1">
    <source>
        <dbReference type="EMBL" id="AIG89949.1"/>
    </source>
</evidence>
<evidence type="ECO:0000313" key="2">
    <source>
        <dbReference type="EMBL" id="AIG90052.1"/>
    </source>
</evidence>